<keyword evidence="5 9" id="KW-0175">Coiled coil</keyword>
<evidence type="ECO:0000256" key="8">
    <source>
        <dbReference type="PROSITE-ProRule" id="PRU00221"/>
    </source>
</evidence>
<feature type="region of interest" description="Disordered" evidence="10">
    <location>
        <begin position="603"/>
        <end position="634"/>
    </location>
</feature>
<dbReference type="Gene3D" id="2.130.10.10">
    <property type="entry name" value="YVTN repeat-like/Quinoprotein amine dehydrogenase"/>
    <property type="match status" value="4"/>
</dbReference>
<evidence type="ECO:0000313" key="12">
    <source>
        <dbReference type="Proteomes" id="UP000245119"/>
    </source>
</evidence>
<feature type="coiled-coil region" evidence="9">
    <location>
        <begin position="837"/>
        <end position="866"/>
    </location>
</feature>
<dbReference type="InterPro" id="IPR015943">
    <property type="entry name" value="WD40/YVTN_repeat-like_dom_sf"/>
</dbReference>
<reference evidence="11 12" key="1">
    <citation type="submission" date="2018-04" db="EMBL/GenBank/DDBJ databases">
        <title>The genome of golden apple snail Pomacea canaliculata provides insight into stress tolerance and invasive adaptation.</title>
        <authorList>
            <person name="Liu C."/>
            <person name="Liu B."/>
            <person name="Ren Y."/>
            <person name="Zhang Y."/>
            <person name="Wang H."/>
            <person name="Li S."/>
            <person name="Jiang F."/>
            <person name="Yin L."/>
            <person name="Zhang G."/>
            <person name="Qian W."/>
            <person name="Fan W."/>
        </authorList>
    </citation>
    <scope>NUCLEOTIDE SEQUENCE [LARGE SCALE GENOMIC DNA]</scope>
    <source>
        <strain evidence="11">SZHN2017</strain>
        <tissue evidence="11">Muscle</tissue>
    </source>
</reference>
<dbReference type="GO" id="GO:0003341">
    <property type="term" value="P:cilium movement"/>
    <property type="evidence" value="ECO:0007669"/>
    <property type="project" value="UniProtKB-ARBA"/>
</dbReference>
<protein>
    <submittedName>
        <fullName evidence="11">Uncharacterized protein</fullName>
    </submittedName>
</protein>
<dbReference type="EMBL" id="PZQS01000001">
    <property type="protein sequence ID" value="PVD39464.1"/>
    <property type="molecule type" value="Genomic_DNA"/>
</dbReference>
<evidence type="ECO:0000256" key="3">
    <source>
        <dbReference type="ARBA" id="ARBA00022574"/>
    </source>
</evidence>
<dbReference type="PANTHER" id="PTHR14885:SF3">
    <property type="entry name" value="CILIA- AND FLAGELLA-ASSOCIATED PROTEIN 44"/>
    <property type="match status" value="1"/>
</dbReference>
<sequence length="1148" mass="129711">MEEEEEEEVMEQDDEDDEEYEDDEEDEDGEVDLYDNSVSQPTASENFAWEESCPVLSLKCSFGYASEQLGNLHVLERNVLLLSAGNYVRLFNIKTKVSRYLRSTGGGGISALAVHPSKEYFAVGESGYIPDVNIFKYPSLRMVKVLHAGTGEVYAAMEFFPVDCHLLATQGGSPDYQLTIWEWKKEIPLLRSRSIQQDVHRLLTCETPRDFLITCGVSHVRVWKMAHTFTGLKLQGETGKFGVIDVCDIDSCAMLPHGEVVSSSEWGNLLLWEDGLVSAEFVRKNNNCHIGRINQVLLYDLILISLGKDGYVRMWNIYDMIYAKPETCGGQVIITPSMQIRIRVQADLLHMVKATTHNDYIWFLQERDGNIRRLNLRSTAEESSSEVVLSTHGGPVWGCTASPCAHLVATAGKDGQVQIFDCLQEKQLASISFELSVTCLVWLPLSADSSAASIVCGFSQGHLKMISFGLSDESSQCEAYLSQALRPHSNLVTSLAFSFDGLMLSSGSLDETVFFFNVDDIRLTPLGWVSVLGEVRYLTWTPQNFSYTGLLVACGNGEVVELIFPLRKTDLEITRTFEITNLRARRLSFLSVKSQIRHDEELKRIKEQKRTTAPAHQDDDQEVEGTGAGLEKEHKGYNDLVDQGDEMNVEEQWKPFIPVTPSPILQVFYTSSESFFWASLGGFDAGYLYKCQLPTEEDADNYDASFKSKPVEAAAVPSSHDCPISSVTFNASGLLAFFGFQNGNVRIVQLKHPFDLSDLSAFWNLSVHDHRKGNITGLALAFDESFLATSADDGNIFLFSFSGKLEKLSQETCVLPKISTHHIIASHDLPSETPYWQEQKEKEYQNAKMKKDAEAKEGRRELLKNLKERFKILLSSNAKLPPHLQLSRQEMLINQNIYEEMEGAYSKNIETIKTRSKWSSDKIKLALDKLCGYFKSSKDSDQVTVKGFRIPHVVRSYRIGPIFPQFIKTEEMNPQQASCASSEEEIVTGEKEREQLLKPSHSDEMFDTMFKNTEQIDFVGKRAALMRLNIIKKNREKRAARRQDYLNLTKEKPPPDYEAPEDIAAIENARETLGCWRLRTDTSATSDRSLLSVDDMFQMISAHEKRIRARQREFNAKVTNLRRETNLVLQILCSLVKFMESDQAKALC</sequence>
<dbReference type="InterPro" id="IPR001680">
    <property type="entry name" value="WD40_rpt"/>
</dbReference>
<proteinExistence type="predicted"/>
<dbReference type="SUPFAM" id="SSF50969">
    <property type="entry name" value="YVTN repeat-like/Quinoprotein amine dehydrogenase"/>
    <property type="match status" value="1"/>
</dbReference>
<evidence type="ECO:0000256" key="10">
    <source>
        <dbReference type="SAM" id="MobiDB-lite"/>
    </source>
</evidence>
<dbReference type="PROSITE" id="PS50082">
    <property type="entry name" value="WD_REPEATS_2"/>
    <property type="match status" value="1"/>
</dbReference>
<keyword evidence="6" id="KW-0206">Cytoskeleton</keyword>
<evidence type="ECO:0000256" key="4">
    <source>
        <dbReference type="ARBA" id="ARBA00022737"/>
    </source>
</evidence>
<evidence type="ECO:0000256" key="5">
    <source>
        <dbReference type="ARBA" id="ARBA00023054"/>
    </source>
</evidence>
<dbReference type="AlphaFoldDB" id="A0A2T7Q1C2"/>
<dbReference type="PANTHER" id="PTHR14885">
    <property type="entry name" value="CILIA- AND FLAGELLA-ASSOCIATED PROTEIN 43-RELATED"/>
    <property type="match status" value="1"/>
</dbReference>
<accession>A0A2T7Q1C2</accession>
<dbReference type="OrthoDB" id="1935234at2759"/>
<evidence type="ECO:0000256" key="6">
    <source>
        <dbReference type="ARBA" id="ARBA00023212"/>
    </source>
</evidence>
<comment type="subcellular location">
    <subcellularLocation>
        <location evidence="1">Cytoplasm</location>
        <location evidence="1">Cytoskeleton</location>
        <location evidence="1">Cilium axoneme</location>
    </subcellularLocation>
</comment>
<dbReference type="Proteomes" id="UP000245119">
    <property type="component" value="Linkage Group LG1"/>
</dbReference>
<evidence type="ECO:0000256" key="9">
    <source>
        <dbReference type="SAM" id="Coils"/>
    </source>
</evidence>
<keyword evidence="4" id="KW-0677">Repeat</keyword>
<dbReference type="InterPro" id="IPR011044">
    <property type="entry name" value="Quino_amine_DH_bsu"/>
</dbReference>
<evidence type="ECO:0000256" key="2">
    <source>
        <dbReference type="ARBA" id="ARBA00022490"/>
    </source>
</evidence>
<organism evidence="11 12">
    <name type="scientific">Pomacea canaliculata</name>
    <name type="common">Golden apple snail</name>
    <dbReference type="NCBI Taxonomy" id="400727"/>
    <lineage>
        <taxon>Eukaryota</taxon>
        <taxon>Metazoa</taxon>
        <taxon>Spiralia</taxon>
        <taxon>Lophotrochozoa</taxon>
        <taxon>Mollusca</taxon>
        <taxon>Gastropoda</taxon>
        <taxon>Caenogastropoda</taxon>
        <taxon>Architaenioglossa</taxon>
        <taxon>Ampullarioidea</taxon>
        <taxon>Ampullariidae</taxon>
        <taxon>Pomacea</taxon>
    </lineage>
</organism>
<dbReference type="SMART" id="SM00320">
    <property type="entry name" value="WD40"/>
    <property type="match status" value="8"/>
</dbReference>
<dbReference type="STRING" id="400727.A0A2T7Q1C2"/>
<keyword evidence="7" id="KW-0966">Cell projection</keyword>
<dbReference type="InterPro" id="IPR036322">
    <property type="entry name" value="WD40_repeat_dom_sf"/>
</dbReference>
<evidence type="ECO:0000256" key="7">
    <source>
        <dbReference type="ARBA" id="ARBA00023273"/>
    </source>
</evidence>
<comment type="caution">
    <text evidence="11">The sequence shown here is derived from an EMBL/GenBank/DDBJ whole genome shotgun (WGS) entry which is preliminary data.</text>
</comment>
<keyword evidence="2" id="KW-0963">Cytoplasm</keyword>
<feature type="compositionally biased region" description="Acidic residues" evidence="10">
    <location>
        <begin position="1"/>
        <end position="33"/>
    </location>
</feature>
<feature type="repeat" description="WD" evidence="8">
    <location>
        <begin position="485"/>
        <end position="519"/>
    </location>
</feature>
<keyword evidence="3 8" id="KW-0853">WD repeat</keyword>
<gene>
    <name evidence="11" type="ORF">C0Q70_02095</name>
</gene>
<dbReference type="SUPFAM" id="SSF50978">
    <property type="entry name" value="WD40 repeat-like"/>
    <property type="match status" value="1"/>
</dbReference>
<dbReference type="GO" id="GO:0005930">
    <property type="term" value="C:axoneme"/>
    <property type="evidence" value="ECO:0007669"/>
    <property type="project" value="UniProtKB-SubCell"/>
</dbReference>
<evidence type="ECO:0000256" key="1">
    <source>
        <dbReference type="ARBA" id="ARBA00004430"/>
    </source>
</evidence>
<name>A0A2T7Q1C2_POMCA</name>
<feature type="region of interest" description="Disordered" evidence="10">
    <location>
        <begin position="1"/>
        <end position="37"/>
    </location>
</feature>
<dbReference type="Pfam" id="PF00400">
    <property type="entry name" value="WD40"/>
    <property type="match status" value="3"/>
</dbReference>
<keyword evidence="12" id="KW-1185">Reference proteome</keyword>
<evidence type="ECO:0000313" key="11">
    <source>
        <dbReference type="EMBL" id="PVD39464.1"/>
    </source>
</evidence>